<gene>
    <name evidence="3" type="ORF">ACFP3U_00470</name>
</gene>
<dbReference type="SUPFAM" id="SSF63817">
    <property type="entry name" value="Sortase"/>
    <property type="match status" value="1"/>
</dbReference>
<dbReference type="CDD" id="cd05829">
    <property type="entry name" value="Sortase_F"/>
    <property type="match status" value="1"/>
</dbReference>
<dbReference type="InterPro" id="IPR042001">
    <property type="entry name" value="Sortase_F"/>
</dbReference>
<dbReference type="InterPro" id="IPR005754">
    <property type="entry name" value="Sortase"/>
</dbReference>
<evidence type="ECO:0000256" key="2">
    <source>
        <dbReference type="SAM" id="MobiDB-lite"/>
    </source>
</evidence>
<evidence type="ECO:0000256" key="1">
    <source>
        <dbReference type="ARBA" id="ARBA00022801"/>
    </source>
</evidence>
<dbReference type="Gene3D" id="2.40.260.10">
    <property type="entry name" value="Sortase"/>
    <property type="match status" value="1"/>
</dbReference>
<feature type="compositionally biased region" description="Pro residues" evidence="2">
    <location>
        <begin position="62"/>
        <end position="73"/>
    </location>
</feature>
<dbReference type="InterPro" id="IPR023365">
    <property type="entry name" value="Sortase_dom-sf"/>
</dbReference>
<evidence type="ECO:0000313" key="3">
    <source>
        <dbReference type="EMBL" id="MFC5661447.1"/>
    </source>
</evidence>
<protein>
    <submittedName>
        <fullName evidence="3">Class F sortase</fullName>
    </submittedName>
</protein>
<dbReference type="Proteomes" id="UP001595975">
    <property type="component" value="Unassembled WGS sequence"/>
</dbReference>
<dbReference type="EMBL" id="JBHSOF010000001">
    <property type="protein sequence ID" value="MFC5661447.1"/>
    <property type="molecule type" value="Genomic_DNA"/>
</dbReference>
<accession>A0ABW0WT39</accession>
<reference evidence="4" key="1">
    <citation type="journal article" date="2019" name="Int. J. Syst. Evol. Microbiol.">
        <title>The Global Catalogue of Microorganisms (GCM) 10K type strain sequencing project: providing services to taxonomists for standard genome sequencing and annotation.</title>
        <authorList>
            <consortium name="The Broad Institute Genomics Platform"/>
            <consortium name="The Broad Institute Genome Sequencing Center for Infectious Disease"/>
            <person name="Wu L."/>
            <person name="Ma J."/>
        </authorList>
    </citation>
    <scope>NUCLEOTIDE SEQUENCE [LARGE SCALE GENOMIC DNA]</scope>
    <source>
        <strain evidence="4">CGMCC 4.1437</strain>
    </source>
</reference>
<organism evidence="3 4">
    <name type="scientific">Kitasatospora misakiensis</name>
    <dbReference type="NCBI Taxonomy" id="67330"/>
    <lineage>
        <taxon>Bacteria</taxon>
        <taxon>Bacillati</taxon>
        <taxon>Actinomycetota</taxon>
        <taxon>Actinomycetes</taxon>
        <taxon>Kitasatosporales</taxon>
        <taxon>Streptomycetaceae</taxon>
        <taxon>Kitasatospora</taxon>
    </lineage>
</organism>
<evidence type="ECO:0000313" key="4">
    <source>
        <dbReference type="Proteomes" id="UP001595975"/>
    </source>
</evidence>
<dbReference type="Pfam" id="PF04203">
    <property type="entry name" value="Sortase"/>
    <property type="match status" value="1"/>
</dbReference>
<proteinExistence type="predicted"/>
<feature type="compositionally biased region" description="Low complexity" evidence="2">
    <location>
        <begin position="52"/>
        <end position="61"/>
    </location>
</feature>
<dbReference type="NCBIfam" id="NF033748">
    <property type="entry name" value="class_F_sortase"/>
    <property type="match status" value="1"/>
</dbReference>
<dbReference type="RefSeq" id="WP_380223000.1">
    <property type="nucleotide sequence ID" value="NZ_JBHSOF010000001.1"/>
</dbReference>
<comment type="caution">
    <text evidence="3">The sequence shown here is derived from an EMBL/GenBank/DDBJ whole genome shotgun (WGS) entry which is preliminary data.</text>
</comment>
<feature type="compositionally biased region" description="Low complexity" evidence="2">
    <location>
        <begin position="13"/>
        <end position="22"/>
    </location>
</feature>
<sequence>MPNPDRPHRARRAGPGPLTAGPVAVALAAGGTWLVQDGGTDGGGPPLPPTLSGPTAAATAPAPAPAPAPAATPAPVPVPAAPAPLPAAPPLPASAPTRIRIPAIKVDAPMTGVGLTTTRALATPPVEQRNLAGWYRDGTAPGAAGNALVIGHADTRSGPAVFYRLGLLRPGDTVSVTRKDRRTAVFTVDSVRVFPKRDFPDALVYGATDRAELRLITCGGKFDRRTGYESNTVVFAHLTSVR</sequence>
<feature type="region of interest" description="Disordered" evidence="2">
    <location>
        <begin position="1"/>
        <end position="22"/>
    </location>
</feature>
<keyword evidence="4" id="KW-1185">Reference proteome</keyword>
<name>A0ABW0WT39_9ACTN</name>
<feature type="region of interest" description="Disordered" evidence="2">
    <location>
        <begin position="34"/>
        <end position="73"/>
    </location>
</feature>
<keyword evidence="1" id="KW-0378">Hydrolase</keyword>